<name>A0ABM8Q694_9BACT</name>
<dbReference type="Proteomes" id="UP000789359">
    <property type="component" value="Unassembled WGS sequence"/>
</dbReference>
<feature type="transmembrane region" description="Helical" evidence="1">
    <location>
        <begin position="6"/>
        <end position="23"/>
    </location>
</feature>
<keyword evidence="1" id="KW-0812">Transmembrane</keyword>
<evidence type="ECO:0000313" key="3">
    <source>
        <dbReference type="Proteomes" id="UP000789359"/>
    </source>
</evidence>
<dbReference type="EMBL" id="CAJHOE010000003">
    <property type="protein sequence ID" value="CAD7288418.1"/>
    <property type="molecule type" value="Genomic_DNA"/>
</dbReference>
<evidence type="ECO:0000313" key="2">
    <source>
        <dbReference type="EMBL" id="CAD7288418.1"/>
    </source>
</evidence>
<protein>
    <submittedName>
        <fullName evidence="2">Uncharacterized protein</fullName>
    </submittedName>
</protein>
<gene>
    <name evidence="2" type="ORF">LMG8286_01296</name>
</gene>
<evidence type="ECO:0000256" key="1">
    <source>
        <dbReference type="SAM" id="Phobius"/>
    </source>
</evidence>
<keyword evidence="1" id="KW-0472">Membrane</keyword>
<proteinExistence type="predicted"/>
<reference evidence="2 3" key="1">
    <citation type="submission" date="2020-11" db="EMBL/GenBank/DDBJ databases">
        <authorList>
            <person name="Peeters C."/>
        </authorList>
    </citation>
    <scope>NUCLEOTIDE SEQUENCE [LARGE SCALE GENOMIC DNA]</scope>
    <source>
        <strain evidence="2 3">LMG 8286</strain>
    </source>
</reference>
<keyword evidence="1" id="KW-1133">Transmembrane helix</keyword>
<feature type="transmembrane region" description="Helical" evidence="1">
    <location>
        <begin position="35"/>
        <end position="56"/>
    </location>
</feature>
<sequence length="57" mass="6580">MNTLLIVLFVSYLVTWLSGIWMSRQKSMEHKKARAIHFSCTLVTCVLLTTYVVSVLF</sequence>
<accession>A0ABM8Q694</accession>
<keyword evidence="3" id="KW-1185">Reference proteome</keyword>
<dbReference type="RefSeq" id="WP_230057052.1">
    <property type="nucleotide sequence ID" value="NZ_CAJHOE010000003.1"/>
</dbReference>
<comment type="caution">
    <text evidence="2">The sequence shown here is derived from an EMBL/GenBank/DDBJ whole genome shotgun (WGS) entry which is preliminary data.</text>
</comment>
<organism evidence="2 3">
    <name type="scientific">Campylobacter suis</name>
    <dbReference type="NCBI Taxonomy" id="2790657"/>
    <lineage>
        <taxon>Bacteria</taxon>
        <taxon>Pseudomonadati</taxon>
        <taxon>Campylobacterota</taxon>
        <taxon>Epsilonproteobacteria</taxon>
        <taxon>Campylobacterales</taxon>
        <taxon>Campylobacteraceae</taxon>
        <taxon>Campylobacter</taxon>
    </lineage>
</organism>